<evidence type="ECO:0000256" key="5">
    <source>
        <dbReference type="ARBA" id="ARBA00022729"/>
    </source>
</evidence>
<dbReference type="Pfam" id="PF04199">
    <property type="entry name" value="Cyclase"/>
    <property type="match status" value="3"/>
</dbReference>
<evidence type="ECO:0000313" key="6">
    <source>
        <dbReference type="EMBL" id="KAH7518027.1"/>
    </source>
</evidence>
<proteinExistence type="inferred from homology"/>
<dbReference type="InterPro" id="IPR007325">
    <property type="entry name" value="KFase/CYL"/>
</dbReference>
<evidence type="ECO:0000256" key="3">
    <source>
        <dbReference type="ARBA" id="ARBA00022525"/>
    </source>
</evidence>
<dbReference type="AlphaFoldDB" id="A0A978UT27"/>
<evidence type="ECO:0000256" key="4">
    <source>
        <dbReference type="ARBA" id="ARBA00022530"/>
    </source>
</evidence>
<keyword evidence="5" id="KW-0732">Signal</keyword>
<dbReference type="GO" id="GO:0019441">
    <property type="term" value="P:L-tryptophan catabolic process to kynurenine"/>
    <property type="evidence" value="ECO:0007669"/>
    <property type="project" value="InterPro"/>
</dbReference>
<dbReference type="PANTHER" id="PTHR31118">
    <property type="entry name" value="CYCLASE-LIKE PROTEIN 2"/>
    <property type="match status" value="1"/>
</dbReference>
<keyword evidence="4" id="KW-0272">Extracellular matrix</keyword>
<comment type="subcellular location">
    <subcellularLocation>
        <location evidence="1">Secreted</location>
        <location evidence="1">Extracellular space</location>
        <location evidence="1">Extracellular matrix</location>
    </subcellularLocation>
</comment>
<dbReference type="Proteomes" id="UP000813462">
    <property type="component" value="Unassembled WGS sequence"/>
</dbReference>
<dbReference type="PANTHER" id="PTHR31118:SF12">
    <property type="entry name" value="CYCLASE-LIKE PROTEIN 2"/>
    <property type="match status" value="1"/>
</dbReference>
<keyword evidence="3" id="KW-0964">Secreted</keyword>
<dbReference type="GO" id="GO:0004061">
    <property type="term" value="F:arylformamidase activity"/>
    <property type="evidence" value="ECO:0007669"/>
    <property type="project" value="InterPro"/>
</dbReference>
<accession>A0A978UT27</accession>
<reference evidence="6" key="1">
    <citation type="journal article" date="2021" name="Front. Plant Sci.">
        <title>Chromosome-Scale Genome Assembly for Chinese Sour Jujube and Insights Into Its Genome Evolution and Domestication Signature.</title>
        <authorList>
            <person name="Shen L.-Y."/>
            <person name="Luo H."/>
            <person name="Wang X.-L."/>
            <person name="Wang X.-M."/>
            <person name="Qiu X.-J."/>
            <person name="Liu H."/>
            <person name="Zhou S.-S."/>
            <person name="Jia K.-H."/>
            <person name="Nie S."/>
            <person name="Bao Y.-T."/>
            <person name="Zhang R.-G."/>
            <person name="Yun Q.-Z."/>
            <person name="Chai Y.-H."/>
            <person name="Lu J.-Y."/>
            <person name="Li Y."/>
            <person name="Zhao S.-W."/>
            <person name="Mao J.-F."/>
            <person name="Jia S.-G."/>
            <person name="Mao Y.-M."/>
        </authorList>
    </citation>
    <scope>NUCLEOTIDE SEQUENCE</scope>
    <source>
        <strain evidence="6">AT0</strain>
        <tissue evidence="6">Leaf</tissue>
    </source>
</reference>
<dbReference type="FunFam" id="3.50.30.50:FF:000002">
    <property type="entry name" value="Kynurenine formamidase"/>
    <property type="match status" value="1"/>
</dbReference>
<dbReference type="FunFam" id="3.50.30.50:FF:000008">
    <property type="entry name" value="Uncharacterized protein"/>
    <property type="match status" value="1"/>
</dbReference>
<evidence type="ECO:0008006" key="8">
    <source>
        <dbReference type="Google" id="ProtNLM"/>
    </source>
</evidence>
<evidence type="ECO:0000256" key="2">
    <source>
        <dbReference type="ARBA" id="ARBA00007865"/>
    </source>
</evidence>
<evidence type="ECO:0000256" key="1">
    <source>
        <dbReference type="ARBA" id="ARBA00004498"/>
    </source>
</evidence>
<comment type="similarity">
    <text evidence="2">Belongs to the Cyclase 1 superfamily.</text>
</comment>
<organism evidence="6 7">
    <name type="scientific">Ziziphus jujuba var. spinosa</name>
    <dbReference type="NCBI Taxonomy" id="714518"/>
    <lineage>
        <taxon>Eukaryota</taxon>
        <taxon>Viridiplantae</taxon>
        <taxon>Streptophyta</taxon>
        <taxon>Embryophyta</taxon>
        <taxon>Tracheophyta</taxon>
        <taxon>Spermatophyta</taxon>
        <taxon>Magnoliopsida</taxon>
        <taxon>eudicotyledons</taxon>
        <taxon>Gunneridae</taxon>
        <taxon>Pentapetalae</taxon>
        <taxon>rosids</taxon>
        <taxon>fabids</taxon>
        <taxon>Rosales</taxon>
        <taxon>Rhamnaceae</taxon>
        <taxon>Paliureae</taxon>
        <taxon>Ziziphus</taxon>
    </lineage>
</organism>
<dbReference type="EMBL" id="JAEACU010000009">
    <property type="protein sequence ID" value="KAH7518027.1"/>
    <property type="molecule type" value="Genomic_DNA"/>
</dbReference>
<sequence>MPAFESDDGIGQFLWLPKSMKNGSLANNSEMKLPTHTGTHVDAPGHVFDHYFDAGFDVDTLDLEVLNGLALLVDVPRDKNITAEVMKFLNIPKGVRRVLFRTLNTDRRLMFRKEFDSSYVGFMRDGAKWLVENTDIKLVGIDYLSVAAYDDLLPSHLEFLEGREIILVEALKLDNIQPGLYNVHCLPLRQPTWQLYERYRIQNCLKRVKVQSGNRIHTISHLSLSLSLSATELAFKFQPPVFTMNGSSTGHTPHLLLLPLCCAALLYLLASVAADDDVLRPVRKEVYGNGKIFDITHRYVPDMPGFDFKDGLGDGFLRLTTSMKNGSVCNFSELKFSVHSGTHVDAPGHVFDHYFDAGFDVDTLDLEVLNAEVMKLLNIPKGVRRVLFRTLNTDRRLMFKKEFDTSYVGFMKDGAKWLVENTDIKLVGIDYLSVAAYDDLLPSHLEFLEGREIILVEALKLDNIQPGLHNVHCLPLRKSNRFTQSNQFSLSGKNLSDFSISTKVPTMKNNNTNHRPNLFLSLYGALLSLLASIAASSPADLAYPSVSGVDSGHCSLHDDGLHPVRKEVYGNGRIFDITHRYIADMPSWDSQDGLGDEYLRLPSSMKNGSLYNASEMKFSVHSGTHVDAPGHVFDHYFDAGFDVDTLDLELLNGAALLVDVPRDKNITAEVMKSLNIPKGVRRVLFRTLNTDRRLMWKKEFDTSFAGLTKDGAKWLVENTDIKLIGTDYLSVAAYVEAIPAHHVLLKDRDIILVEGLKLVDVQLGMYSLHCLPLRLLGAEGSPTRCILIG</sequence>
<comment type="caution">
    <text evidence="6">The sequence shown here is derived from an EMBL/GenBank/DDBJ whole genome shotgun (WGS) entry which is preliminary data.</text>
</comment>
<dbReference type="InterPro" id="IPR037175">
    <property type="entry name" value="KFase_sf"/>
</dbReference>
<name>A0A978UT27_ZIZJJ</name>
<dbReference type="SUPFAM" id="SSF102198">
    <property type="entry name" value="Putative cyclase"/>
    <property type="match status" value="3"/>
</dbReference>
<gene>
    <name evidence="6" type="ORF">FEM48_Zijuj09G0127000</name>
</gene>
<evidence type="ECO:0000313" key="7">
    <source>
        <dbReference type="Proteomes" id="UP000813462"/>
    </source>
</evidence>
<protein>
    <recommendedName>
        <fullName evidence="8">Cyclase-like protein 2</fullName>
    </recommendedName>
</protein>
<dbReference type="Gene3D" id="3.50.30.50">
    <property type="entry name" value="Putative cyclase"/>
    <property type="match status" value="3"/>
</dbReference>